<evidence type="ECO:0000259" key="2">
    <source>
        <dbReference type="Pfam" id="PF00534"/>
    </source>
</evidence>
<evidence type="ECO:0000313" key="4">
    <source>
        <dbReference type="EMBL" id="JAT75525.1"/>
    </source>
</evidence>
<evidence type="ECO:0000256" key="1">
    <source>
        <dbReference type="ARBA" id="ARBA00022676"/>
    </source>
</evidence>
<dbReference type="EMBL" id="GDKF01001328">
    <property type="protein sequence ID" value="JAT77294.1"/>
    <property type="molecule type" value="Transcribed_RNA"/>
</dbReference>
<dbReference type="AlphaFoldDB" id="A0A1D2ADL3"/>
<keyword evidence="1" id="KW-0808">Transferase</keyword>
<name>A0A1D2ADL3_AUXPR</name>
<dbReference type="SUPFAM" id="SSF53756">
    <property type="entry name" value="UDP-Glycosyltransferase/glycogen phosphorylase"/>
    <property type="match status" value="1"/>
</dbReference>
<dbReference type="PANTHER" id="PTHR45947">
    <property type="entry name" value="SULFOQUINOVOSYL TRANSFERASE SQD2"/>
    <property type="match status" value="1"/>
</dbReference>
<feature type="domain" description="Glycosyltransferase subfamily 4-like N-terminal" evidence="3">
    <location>
        <begin position="115"/>
        <end position="282"/>
    </location>
</feature>
<evidence type="ECO:0000313" key="5">
    <source>
        <dbReference type="EMBL" id="JAT77294.1"/>
    </source>
</evidence>
<dbReference type="InterPro" id="IPR028098">
    <property type="entry name" value="Glyco_trans_4-like_N"/>
</dbReference>
<sequence>MCSAVVYGQRPALAATRPSSKWTIRFSTFGASMAQTGQVWRHGSLPKPLRDAHGHPRLFGSQVPRSGRAVTMRARGAVASTDMQAMGLPAPPKRICILVEPSPFTYVCGYMNRYRNTIRYLKELGCEVLIVTPGKSVASTDDSQRQPEEFCGAKVVEAMSFAFPWYAKLPLTFGLSPRIYKEVKSFQPNIVHCTSPGTMILAGLLYARLLKVPLVYAYHTHVPDYMPRYNMQLLVPALWRVLQYFHRAAALTLVTSGVMKGVLERAAVAPPAAIQVWKKGVCCDTFNPRFASEEARRKMLGSHGEGPLLLCVGRLGVEKNLTFLKDVLKGVPGARLALVGDGPERAALEAHFAGTATTFVGMLHGAELAAAYASADVFVMPSESETLGFVVLESMASGTPVVAVEAGGIPDILCKPGVTGFLYRSGDVAAAVAAVQKLVANDQLRAQVAAAAREEVGLWDWRAATQYLLQYQYPMAIAAAAAAGLGRKQAALAAGPTPALA</sequence>
<organism evidence="5">
    <name type="scientific">Auxenochlorella protothecoides</name>
    <name type="common">Green microalga</name>
    <name type="synonym">Chlorella protothecoides</name>
    <dbReference type="NCBI Taxonomy" id="3075"/>
    <lineage>
        <taxon>Eukaryota</taxon>
        <taxon>Viridiplantae</taxon>
        <taxon>Chlorophyta</taxon>
        <taxon>core chlorophytes</taxon>
        <taxon>Trebouxiophyceae</taxon>
        <taxon>Chlorellales</taxon>
        <taxon>Chlorellaceae</taxon>
        <taxon>Auxenochlorella</taxon>
    </lineage>
</organism>
<dbReference type="InterPro" id="IPR050194">
    <property type="entry name" value="Glycosyltransferase_grp1"/>
</dbReference>
<dbReference type="Pfam" id="PF13439">
    <property type="entry name" value="Glyco_transf_4"/>
    <property type="match status" value="1"/>
</dbReference>
<protein>
    <recommendedName>
        <fullName evidence="6">Glycosyltransferase subfamily 4-like N-terminal domain-containing protein</fullName>
    </recommendedName>
</protein>
<evidence type="ECO:0008006" key="6">
    <source>
        <dbReference type="Google" id="ProtNLM"/>
    </source>
</evidence>
<proteinExistence type="predicted"/>
<evidence type="ECO:0000259" key="3">
    <source>
        <dbReference type="Pfam" id="PF13439"/>
    </source>
</evidence>
<dbReference type="EMBL" id="GDKF01003097">
    <property type="protein sequence ID" value="JAT75525.1"/>
    <property type="molecule type" value="Transcribed_RNA"/>
</dbReference>
<dbReference type="GO" id="GO:0016757">
    <property type="term" value="F:glycosyltransferase activity"/>
    <property type="evidence" value="ECO:0007669"/>
    <property type="project" value="UniProtKB-KW"/>
</dbReference>
<accession>A0A1D2ADL3</accession>
<dbReference type="Pfam" id="PF00534">
    <property type="entry name" value="Glycos_transf_1"/>
    <property type="match status" value="1"/>
</dbReference>
<dbReference type="InterPro" id="IPR001296">
    <property type="entry name" value="Glyco_trans_1"/>
</dbReference>
<dbReference type="Gene3D" id="3.40.50.2000">
    <property type="entry name" value="Glycogen Phosphorylase B"/>
    <property type="match status" value="2"/>
</dbReference>
<keyword evidence="1" id="KW-0328">Glycosyltransferase</keyword>
<gene>
    <name evidence="4" type="ORF">g.20409</name>
    <name evidence="5" type="ORF">g.20410</name>
</gene>
<dbReference type="CDD" id="cd03814">
    <property type="entry name" value="GT4-like"/>
    <property type="match status" value="1"/>
</dbReference>
<dbReference type="PANTHER" id="PTHR45947:SF3">
    <property type="entry name" value="SULFOQUINOVOSYL TRANSFERASE SQD2"/>
    <property type="match status" value="1"/>
</dbReference>
<reference evidence="5" key="1">
    <citation type="submission" date="2015-08" db="EMBL/GenBank/DDBJ databases">
        <authorList>
            <person name="Babu N.S."/>
            <person name="Beckwith C.J."/>
            <person name="Beseler K.G."/>
            <person name="Brison A."/>
            <person name="Carone J.V."/>
            <person name="Caskin T.P."/>
            <person name="Diamond M."/>
            <person name="Durham M.E."/>
            <person name="Foxe J.M."/>
            <person name="Go M."/>
            <person name="Henderson B.A."/>
            <person name="Jones I.B."/>
            <person name="McGettigan J.A."/>
            <person name="Micheletti S.J."/>
            <person name="Nasrallah M.E."/>
            <person name="Ortiz D."/>
            <person name="Piller C.R."/>
            <person name="Privatt S.R."/>
            <person name="Schneider S.L."/>
            <person name="Sharp S."/>
            <person name="Smith T.C."/>
            <person name="Stanton J.D."/>
            <person name="Ullery H.E."/>
            <person name="Wilson R.J."/>
            <person name="Serrano M.G."/>
            <person name="Buck G."/>
            <person name="Lee V."/>
            <person name="Wang Y."/>
            <person name="Carvalho R."/>
            <person name="Voegtly L."/>
            <person name="Shi R."/>
            <person name="Duckworth R."/>
            <person name="Johnson A."/>
            <person name="Loviza R."/>
            <person name="Walstead R."/>
            <person name="Shah Z."/>
            <person name="Kiflezghi M."/>
            <person name="Wade K."/>
            <person name="Ball S.L."/>
            <person name="Bradley K.W."/>
            <person name="Asai D.J."/>
            <person name="Bowman C.A."/>
            <person name="Russell D.A."/>
            <person name="Pope W.H."/>
            <person name="Jacobs-Sera D."/>
            <person name="Hendrix R.W."/>
            <person name="Hatfull G.F."/>
        </authorList>
    </citation>
    <scope>NUCLEOTIDE SEQUENCE</scope>
</reference>
<feature type="domain" description="Glycosyl transferase family 1" evidence="2">
    <location>
        <begin position="294"/>
        <end position="454"/>
    </location>
</feature>